<feature type="transmembrane region" description="Helical" evidence="5">
    <location>
        <begin position="45"/>
        <end position="64"/>
    </location>
</feature>
<dbReference type="GO" id="GO:0012505">
    <property type="term" value="C:endomembrane system"/>
    <property type="evidence" value="ECO:0007669"/>
    <property type="project" value="UniProtKB-SubCell"/>
</dbReference>
<evidence type="ECO:0000259" key="6">
    <source>
        <dbReference type="Pfam" id="PF02656"/>
    </source>
</evidence>
<sequence>MSRDDLRHGDAGLQPERTSLAWLRTASVLGAVVLGFMRFVPGPGAVVATIGLICLVPVLAVLLASRIGHRARVRGLVAGRAPYFWWRNVAVSATVVVLAISSAVLIVTAR</sequence>
<accession>A0A0V9URL7</accession>
<evidence type="ECO:0000313" key="7">
    <source>
        <dbReference type="EMBL" id="KSZ60647.1"/>
    </source>
</evidence>
<comment type="subcellular location">
    <subcellularLocation>
        <location evidence="1">Endomembrane system</location>
        <topology evidence="1">Multi-pass membrane protein</topology>
    </subcellularLocation>
</comment>
<feature type="transmembrane region" description="Helical" evidence="5">
    <location>
        <begin position="85"/>
        <end position="107"/>
    </location>
</feature>
<feature type="transmembrane region" description="Helical" evidence="5">
    <location>
        <begin position="21"/>
        <end position="39"/>
    </location>
</feature>
<name>A0A0V9URL7_9NOCA</name>
<dbReference type="PATRIC" id="fig|1441730.3.peg.917"/>
<organism evidence="7 8">
    <name type="scientific">Rhodococcus pyridinivorans KG-16</name>
    <dbReference type="NCBI Taxonomy" id="1441730"/>
    <lineage>
        <taxon>Bacteria</taxon>
        <taxon>Bacillati</taxon>
        <taxon>Actinomycetota</taxon>
        <taxon>Actinomycetes</taxon>
        <taxon>Mycobacteriales</taxon>
        <taxon>Nocardiaceae</taxon>
        <taxon>Rhodococcus</taxon>
    </lineage>
</organism>
<dbReference type="GeneID" id="86867235"/>
<evidence type="ECO:0000256" key="3">
    <source>
        <dbReference type="ARBA" id="ARBA00022989"/>
    </source>
</evidence>
<evidence type="ECO:0000256" key="4">
    <source>
        <dbReference type="ARBA" id="ARBA00023136"/>
    </source>
</evidence>
<dbReference type="AlphaFoldDB" id="A0A0V9URL7"/>
<evidence type="ECO:0000256" key="2">
    <source>
        <dbReference type="ARBA" id="ARBA00022692"/>
    </source>
</evidence>
<feature type="domain" description="DUF202" evidence="6">
    <location>
        <begin position="11"/>
        <end position="74"/>
    </location>
</feature>
<gene>
    <name evidence="7" type="ORF">Z045_04385</name>
</gene>
<reference evidence="8" key="1">
    <citation type="submission" date="2015-01" db="EMBL/GenBank/DDBJ databases">
        <title>Draft genome sequence of Rhodococcus pyridinivorans strain KG-16, a hydrocarbon-degrading bacterium.</title>
        <authorList>
            <person name="Aggarwal R.K."/>
            <person name="Dawar C."/>
        </authorList>
    </citation>
    <scope>NUCLEOTIDE SEQUENCE [LARGE SCALE GENOMIC DNA]</scope>
    <source>
        <strain evidence="8">KG-16</strain>
    </source>
</reference>
<keyword evidence="4 5" id="KW-0472">Membrane</keyword>
<dbReference type="EMBL" id="AZXY01000001">
    <property type="protein sequence ID" value="KSZ60647.1"/>
    <property type="molecule type" value="Genomic_DNA"/>
</dbReference>
<keyword evidence="2 5" id="KW-0812">Transmembrane</keyword>
<comment type="caution">
    <text evidence="7">The sequence shown here is derived from an EMBL/GenBank/DDBJ whole genome shotgun (WGS) entry which is preliminary data.</text>
</comment>
<protein>
    <submittedName>
        <fullName evidence="7">Membrane protein</fullName>
    </submittedName>
</protein>
<dbReference type="Proteomes" id="UP000053060">
    <property type="component" value="Unassembled WGS sequence"/>
</dbReference>
<dbReference type="RefSeq" id="WP_060650727.1">
    <property type="nucleotide sequence ID" value="NZ_AZXY01000001.1"/>
</dbReference>
<dbReference type="InterPro" id="IPR003807">
    <property type="entry name" value="DUF202"/>
</dbReference>
<evidence type="ECO:0000256" key="5">
    <source>
        <dbReference type="SAM" id="Phobius"/>
    </source>
</evidence>
<keyword evidence="3 5" id="KW-1133">Transmembrane helix</keyword>
<evidence type="ECO:0000313" key="8">
    <source>
        <dbReference type="Proteomes" id="UP000053060"/>
    </source>
</evidence>
<proteinExistence type="predicted"/>
<reference evidence="7 8" key="2">
    <citation type="journal article" date="2016" name="Genome Announc.">
        <title>Draft Genome Sequence of a Versatile Hydrocarbon-Degrading Bacterium, Rhodococcus pyridinivorans Strain KG-16, Collected from Oil Fields in India.</title>
        <authorList>
            <person name="Aggarwal R.K."/>
            <person name="Dawar C."/>
            <person name="Phanindranath R."/>
            <person name="Mutnuri L."/>
            <person name="Dayal A.M."/>
        </authorList>
    </citation>
    <scope>NUCLEOTIDE SEQUENCE [LARGE SCALE GENOMIC DNA]</scope>
    <source>
        <strain evidence="7 8">KG-16</strain>
    </source>
</reference>
<dbReference type="Pfam" id="PF02656">
    <property type="entry name" value="DUF202"/>
    <property type="match status" value="1"/>
</dbReference>
<evidence type="ECO:0000256" key="1">
    <source>
        <dbReference type="ARBA" id="ARBA00004127"/>
    </source>
</evidence>